<dbReference type="NCBIfam" id="TIGR02220">
    <property type="entry name" value="phg_TIGR02220"/>
    <property type="match status" value="1"/>
</dbReference>
<sequence>MAERRMMAKSVIDTDAFLDMPASTQNLYFHMLLRADDDGFIASPKGILRIIGASDDDLKLLLAKQYLFRFESGVVVIKDWKIHNYIQSDRYKPSLQPERELLTITANKEYTLTNSDVSNMDTECIQNVSIGKVRLGKVRLGKVRLGKNNMSSKFDYTDEIIQHLNMRAGTKYKSNTAKTKQLINARLNEGFTLEDFKTVIDKKCVEWCGTEFEKFLRPNTLFGTKFESYLNQNVVKPKSKKGDAIDAVKDLYMKYGGDNGEQETTDSEDTIDITASVQY</sequence>
<accession>A0A8S5N996</accession>
<protein>
    <submittedName>
        <fullName evidence="2">Replisome organizer</fullName>
    </submittedName>
</protein>
<feature type="domain" description="Phage conserved hypothetical protein C-terminal" evidence="1">
    <location>
        <begin position="160"/>
        <end position="231"/>
    </location>
</feature>
<dbReference type="InterPro" id="IPR011741">
    <property type="entry name" value="Phg_2220_C"/>
</dbReference>
<organism evidence="2">
    <name type="scientific">Podoviridae sp. ct0dB2</name>
    <dbReference type="NCBI Taxonomy" id="2826535"/>
    <lineage>
        <taxon>Viruses</taxon>
        <taxon>Duplodnaviria</taxon>
        <taxon>Heunggongvirae</taxon>
        <taxon>Uroviricota</taxon>
        <taxon>Caudoviricetes</taxon>
    </lineage>
</organism>
<evidence type="ECO:0000259" key="1">
    <source>
        <dbReference type="Pfam" id="PF09524"/>
    </source>
</evidence>
<dbReference type="EMBL" id="BK015095">
    <property type="protein sequence ID" value="DAD90818.1"/>
    <property type="molecule type" value="Genomic_DNA"/>
</dbReference>
<evidence type="ECO:0000313" key="2">
    <source>
        <dbReference type="EMBL" id="DAD90818.1"/>
    </source>
</evidence>
<proteinExistence type="predicted"/>
<reference evidence="2" key="1">
    <citation type="journal article" date="2021" name="Proc. Natl. Acad. Sci. U.S.A.">
        <title>A Catalog of Tens of Thousands of Viruses from Human Metagenomes Reveals Hidden Associations with Chronic Diseases.</title>
        <authorList>
            <person name="Tisza M.J."/>
            <person name="Buck C.B."/>
        </authorList>
    </citation>
    <scope>NUCLEOTIDE SEQUENCE</scope>
    <source>
        <strain evidence="2">Ct0dB2</strain>
    </source>
</reference>
<dbReference type="Pfam" id="PF09524">
    <property type="entry name" value="Phg_2220_C"/>
    <property type="match status" value="1"/>
</dbReference>
<name>A0A8S5N996_9CAUD</name>